<dbReference type="RefSeq" id="WP_065544075.1">
    <property type="nucleotide sequence ID" value="NZ_CP015405.2"/>
</dbReference>
<keyword evidence="1" id="KW-0472">Membrane</keyword>
<evidence type="ECO:0000313" key="3">
    <source>
        <dbReference type="Proteomes" id="UP000092574"/>
    </source>
</evidence>
<reference evidence="2" key="1">
    <citation type="submission" date="2017-04" db="EMBL/GenBank/DDBJ databases">
        <title>Complete Genome Sequences of Twelve Strains of a Stable Defined Moderately Diverse Mouse Microbiota 2 (sDMDMm2).</title>
        <authorList>
            <person name="Uchimura Y."/>
            <person name="Wyss M."/>
            <person name="Brugiroux S."/>
            <person name="Limenitakis J.P."/>
            <person name="Stecher B."/>
            <person name="McCoy K.D."/>
            <person name="Macpherson A.J."/>
        </authorList>
    </citation>
    <scope>NUCLEOTIDE SEQUENCE</scope>
    <source>
        <strain evidence="2">YL58</strain>
    </source>
</reference>
<dbReference type="Proteomes" id="UP000092574">
    <property type="component" value="Chromosome"/>
</dbReference>
<dbReference type="AlphaFoldDB" id="A0A1C7IEB1"/>
<dbReference type="EMBL" id="CP015405">
    <property type="protein sequence ID" value="ANU77981.1"/>
    <property type="molecule type" value="Genomic_DNA"/>
</dbReference>
<dbReference type="KEGG" id="byl:A4V09_20910"/>
<keyword evidence="1" id="KW-0812">Transmembrane</keyword>
<keyword evidence="1" id="KW-1133">Transmembrane helix</keyword>
<protein>
    <submittedName>
        <fullName evidence="2">Uncharacterized protein</fullName>
    </submittedName>
</protein>
<accession>A0A1C7IEB1</accession>
<evidence type="ECO:0000256" key="1">
    <source>
        <dbReference type="SAM" id="Phobius"/>
    </source>
</evidence>
<organism evidence="2 3">
    <name type="scientific">Blautia pseudococcoides</name>
    <dbReference type="NCBI Taxonomy" id="1796616"/>
    <lineage>
        <taxon>Bacteria</taxon>
        <taxon>Bacillati</taxon>
        <taxon>Bacillota</taxon>
        <taxon>Clostridia</taxon>
        <taxon>Lachnospirales</taxon>
        <taxon>Lachnospiraceae</taxon>
        <taxon>Blautia</taxon>
    </lineage>
</organism>
<feature type="transmembrane region" description="Helical" evidence="1">
    <location>
        <begin position="12"/>
        <end position="38"/>
    </location>
</feature>
<gene>
    <name evidence="2" type="ORF">A4V09_20910</name>
</gene>
<dbReference type="STRING" id="1796616.A4V09_20910"/>
<keyword evidence="3" id="KW-1185">Reference proteome</keyword>
<sequence length="59" mass="6289">MKKGSGITKKNLFWRVMKIPAVVIACILGPMLLLYLILGITGRNSIGVTAELAAADFAV</sequence>
<proteinExistence type="predicted"/>
<name>A0A1C7IEB1_9FIRM</name>
<evidence type="ECO:0000313" key="2">
    <source>
        <dbReference type="EMBL" id="ANU77981.1"/>
    </source>
</evidence>